<evidence type="ECO:0000256" key="5">
    <source>
        <dbReference type="PROSITE-ProRule" id="PRU00455"/>
    </source>
</evidence>
<dbReference type="InterPro" id="IPR004162">
    <property type="entry name" value="SINA-like_animal"/>
</dbReference>
<dbReference type="AlphaFoldDB" id="U5EQE8"/>
<comment type="catalytic activity">
    <reaction evidence="6">
        <text>S-ubiquitinyl-[E2 ubiquitin-conjugating enzyme]-L-cysteine + [acceptor protein]-L-lysine = [E2 ubiquitin-conjugating enzyme]-L-cysteine + N(6)-ubiquitinyl-[acceptor protein]-L-lysine.</text>
        <dbReference type="EC" id="2.3.2.27"/>
    </reaction>
</comment>
<evidence type="ECO:0000256" key="2">
    <source>
        <dbReference type="ARBA" id="ARBA00022723"/>
    </source>
</evidence>
<name>U5EQE8_9DIPT</name>
<dbReference type="GO" id="GO:0005737">
    <property type="term" value="C:cytoplasm"/>
    <property type="evidence" value="ECO:0007669"/>
    <property type="project" value="InterPro"/>
</dbReference>
<dbReference type="InterPro" id="IPR013010">
    <property type="entry name" value="Znf_SIAH"/>
</dbReference>
<keyword evidence="4 6" id="KW-0862">Zinc</keyword>
<feature type="compositionally biased region" description="Low complexity" evidence="7">
    <location>
        <begin position="244"/>
        <end position="270"/>
    </location>
</feature>
<dbReference type="Pfam" id="PF03145">
    <property type="entry name" value="Sina_TRAF"/>
    <property type="match status" value="1"/>
</dbReference>
<dbReference type="SUPFAM" id="SSF49599">
    <property type="entry name" value="TRAF domain-like"/>
    <property type="match status" value="1"/>
</dbReference>
<dbReference type="EC" id="2.3.2.27" evidence="6"/>
<evidence type="ECO:0000256" key="7">
    <source>
        <dbReference type="SAM" id="MobiDB-lite"/>
    </source>
</evidence>
<evidence type="ECO:0000256" key="3">
    <source>
        <dbReference type="ARBA" id="ARBA00022771"/>
    </source>
</evidence>
<comment type="domain">
    <text evidence="6">The RING-type zinc finger domain is essential for ubiquitin ligase activity.</text>
</comment>
<dbReference type="Gene3D" id="3.30.40.10">
    <property type="entry name" value="Zinc/RING finger domain, C3HC4 (zinc finger)"/>
    <property type="match status" value="1"/>
</dbReference>
<evidence type="ECO:0000256" key="4">
    <source>
        <dbReference type="ARBA" id="ARBA00022833"/>
    </source>
</evidence>
<keyword evidence="2 6" id="KW-0479">Metal-binding</keyword>
<keyword evidence="6" id="KW-0833">Ubl conjugation pathway</keyword>
<accession>U5EQE8</accession>
<proteinExistence type="evidence at transcript level"/>
<evidence type="ECO:0000256" key="1">
    <source>
        <dbReference type="ARBA" id="ARBA00009119"/>
    </source>
</evidence>
<evidence type="ECO:0000256" key="6">
    <source>
        <dbReference type="RuleBase" id="RU201113"/>
    </source>
</evidence>
<sequence>CFETLVDKKENPIEQLLNTNLNNCQYKNEGCTWKFPKEKMNEHLKECKFRPYICIGNKLNVWLCEWIGKQDDIEEHFAQKHPIIKTLYTHNQESSVEFNETLTIGTLNLATAFSKKFVFHYYSNAAEKMVYMIIFFIGRREDARSYFYEFEIRHPSDEIRRIKFIENCYSDCENINEIKHEGKCVALTHQVIKNYLHENQIHFRFFIKRRDENQKTAIGGRERRISSKSEENNDKLNKSKNVDKSSNSGHKNASSSSSASASKSNNSGGKYPARRRDDESSIFDNVESIDFNNLTLTQPINVSSLNSPAALVRTSPCHAPSINKPMQCSSQLLGVSPPLHDILYAGHPIPGARNNLKP</sequence>
<organism evidence="9">
    <name type="scientific">Corethrella appendiculata</name>
    <dbReference type="NCBI Taxonomy" id="1370023"/>
    <lineage>
        <taxon>Eukaryota</taxon>
        <taxon>Metazoa</taxon>
        <taxon>Ecdysozoa</taxon>
        <taxon>Arthropoda</taxon>
        <taxon>Hexapoda</taxon>
        <taxon>Insecta</taxon>
        <taxon>Pterygota</taxon>
        <taxon>Neoptera</taxon>
        <taxon>Endopterygota</taxon>
        <taxon>Diptera</taxon>
        <taxon>Nematocera</taxon>
        <taxon>Culicoidea</taxon>
        <taxon>Chaoboridae</taxon>
        <taxon>Corethrella</taxon>
    </lineage>
</organism>
<dbReference type="GO" id="GO:0008270">
    <property type="term" value="F:zinc ion binding"/>
    <property type="evidence" value="ECO:0007669"/>
    <property type="project" value="UniProtKB-KW"/>
</dbReference>
<dbReference type="GO" id="GO:0016567">
    <property type="term" value="P:protein ubiquitination"/>
    <property type="evidence" value="ECO:0007669"/>
    <property type="project" value="UniProtKB-UniPathway"/>
</dbReference>
<dbReference type="GO" id="GO:0061630">
    <property type="term" value="F:ubiquitin protein ligase activity"/>
    <property type="evidence" value="ECO:0007669"/>
    <property type="project" value="UniProtKB-EC"/>
</dbReference>
<dbReference type="InterPro" id="IPR008974">
    <property type="entry name" value="TRAF-like"/>
</dbReference>
<protein>
    <recommendedName>
        <fullName evidence="6">E3 ubiquitin-protein ligase</fullName>
        <ecNumber evidence="6">2.3.2.27</ecNumber>
    </recommendedName>
</protein>
<feature type="compositionally biased region" description="Basic and acidic residues" evidence="7">
    <location>
        <begin position="216"/>
        <end position="243"/>
    </location>
</feature>
<dbReference type="Pfam" id="PF21361">
    <property type="entry name" value="Sina_ZnF"/>
    <property type="match status" value="1"/>
</dbReference>
<dbReference type="UniPathway" id="UPA00143"/>
<dbReference type="PANTHER" id="PTHR45877:SF2">
    <property type="entry name" value="E3 UBIQUITIN-PROTEIN LIGASE SINA-RELATED"/>
    <property type="match status" value="1"/>
</dbReference>
<feature type="domain" description="SIAH-type" evidence="8">
    <location>
        <begin position="19"/>
        <end position="82"/>
    </location>
</feature>
<comment type="domain">
    <text evidence="6">The SBD domain (substrate-binding domain) mediates the interaction with substrate proteins. It is related to the TRAF family.</text>
</comment>
<evidence type="ECO:0000259" key="8">
    <source>
        <dbReference type="PROSITE" id="PS51081"/>
    </source>
</evidence>
<dbReference type="EMBL" id="GANO01004312">
    <property type="protein sequence ID" value="JAB55559.1"/>
    <property type="molecule type" value="mRNA"/>
</dbReference>
<dbReference type="PROSITE" id="PS51081">
    <property type="entry name" value="ZF_SIAH"/>
    <property type="match status" value="1"/>
</dbReference>
<comment type="pathway">
    <text evidence="6">Protein modification; protein ubiquitination.</text>
</comment>
<dbReference type="Gene3D" id="2.60.210.10">
    <property type="entry name" value="Apoptosis, Tumor Necrosis Factor Receptor Associated Protein 2, Chain A"/>
    <property type="match status" value="1"/>
</dbReference>
<feature type="non-terminal residue" evidence="9">
    <location>
        <position position="1"/>
    </location>
</feature>
<dbReference type="PANTHER" id="PTHR45877">
    <property type="entry name" value="E3 UBIQUITIN-PROTEIN LIGASE SIAH2"/>
    <property type="match status" value="1"/>
</dbReference>
<dbReference type="GO" id="GO:0031624">
    <property type="term" value="F:ubiquitin conjugating enzyme binding"/>
    <property type="evidence" value="ECO:0007669"/>
    <property type="project" value="TreeGrafter"/>
</dbReference>
<dbReference type="InterPro" id="IPR018121">
    <property type="entry name" value="7-in-absentia-prot_TRAF-dom"/>
</dbReference>
<evidence type="ECO:0000313" key="9">
    <source>
        <dbReference type="EMBL" id="JAB55559.1"/>
    </source>
</evidence>
<dbReference type="GO" id="GO:0043161">
    <property type="term" value="P:proteasome-mediated ubiquitin-dependent protein catabolic process"/>
    <property type="evidence" value="ECO:0007669"/>
    <property type="project" value="TreeGrafter"/>
</dbReference>
<feature type="region of interest" description="Disordered" evidence="7">
    <location>
        <begin position="216"/>
        <end position="279"/>
    </location>
</feature>
<comment type="similarity">
    <text evidence="1 6">Belongs to the SINA (Seven in absentia) family.</text>
</comment>
<dbReference type="InterPro" id="IPR013083">
    <property type="entry name" value="Znf_RING/FYVE/PHD"/>
</dbReference>
<reference evidence="9" key="1">
    <citation type="journal article" date="2014" name="Insect Biochem. Mol. Biol.">
        <title>An insight into the sialome of the frog biting fly, Corethrella appendiculata.</title>
        <authorList>
            <person name="Ribeiro J.M.C."/>
            <person name="Chagas A.C."/>
            <person name="Pham V.M."/>
            <person name="Lounibos L.P."/>
            <person name="Calvo E."/>
        </authorList>
    </citation>
    <scope>NUCLEOTIDE SEQUENCE</scope>
    <source>
        <tissue evidence="9">Salivary glands</tissue>
    </source>
</reference>
<keyword evidence="3 5" id="KW-0863">Zinc-finger</keyword>
<comment type="function">
    <text evidence="6">E3 ubiquitin-protein ligase that mediates ubiquitination and subsequent proteasomal degradation of target proteins. E3 ubiquitin ligases accept ubiquitin from an E2 ubiquitin-conjugating enzyme in the form of a thioester and then directly transfers the ubiquitin to targeted substrates.</text>
</comment>
<feature type="non-terminal residue" evidence="9">
    <location>
        <position position="358"/>
    </location>
</feature>